<protein>
    <submittedName>
        <fullName evidence="1">DUF386 domain-containing protein</fullName>
    </submittedName>
</protein>
<dbReference type="Pfam" id="PF04074">
    <property type="entry name" value="DUF386"/>
    <property type="match status" value="1"/>
</dbReference>
<dbReference type="SUPFAM" id="SSF51197">
    <property type="entry name" value="Clavaminate synthase-like"/>
    <property type="match status" value="1"/>
</dbReference>
<reference evidence="1 2" key="1">
    <citation type="submission" date="2019-04" db="EMBL/GenBank/DDBJ databases">
        <title>Vagococcus sp. nov., isolated from faeces of yaks (Bos grunniens).</title>
        <authorList>
            <person name="Ge Y."/>
        </authorList>
    </citation>
    <scope>NUCLEOTIDE SEQUENCE [LARGE SCALE GENOMIC DNA]</scope>
    <source>
        <strain evidence="1 2">MN-17</strain>
    </source>
</reference>
<evidence type="ECO:0000313" key="1">
    <source>
        <dbReference type="EMBL" id="QCI87241.1"/>
    </source>
</evidence>
<dbReference type="Proteomes" id="UP000298615">
    <property type="component" value="Chromosome"/>
</dbReference>
<dbReference type="PANTHER" id="PTHR34986:SF1">
    <property type="entry name" value="PROTEIN YIAL"/>
    <property type="match status" value="1"/>
</dbReference>
<sequence>MLMDRYFVKDHHTLEKLAHFWPKIVELIEEIKVGHYSNGSHELSEGLTMNIFGYETNNQEERLFEVHQENIDIHVVLAGMEQVQLLMPGNYAEVVYDLSTDSATFQEVSDEKISCVIGDILVIDTEIAHKTGIMLEEKQAIKKVVFKLKV</sequence>
<accession>A0A4D7CXN0</accession>
<proteinExistence type="predicted"/>
<dbReference type="Gene3D" id="2.60.120.370">
    <property type="entry name" value="YhcH/YjgK/YiaL"/>
    <property type="match status" value="1"/>
</dbReference>
<dbReference type="InterPro" id="IPR037012">
    <property type="entry name" value="NanQ/TabA/YiaL_sf"/>
</dbReference>
<gene>
    <name evidence="1" type="ORF">FA707_10000</name>
</gene>
<dbReference type="OrthoDB" id="9792756at2"/>
<dbReference type="GO" id="GO:0005829">
    <property type="term" value="C:cytosol"/>
    <property type="evidence" value="ECO:0007669"/>
    <property type="project" value="TreeGrafter"/>
</dbReference>
<dbReference type="InterPro" id="IPR004375">
    <property type="entry name" value="NanQ/TabA/YiaL"/>
</dbReference>
<dbReference type="AlphaFoldDB" id="A0A4D7CXN0"/>
<organism evidence="1 2">
    <name type="scientific">Vagococcus zengguangii</name>
    <dbReference type="NCBI Taxonomy" id="2571750"/>
    <lineage>
        <taxon>Bacteria</taxon>
        <taxon>Bacillati</taxon>
        <taxon>Bacillota</taxon>
        <taxon>Bacilli</taxon>
        <taxon>Lactobacillales</taxon>
        <taxon>Enterococcaceae</taxon>
        <taxon>Vagococcus</taxon>
    </lineage>
</organism>
<dbReference type="NCBIfam" id="TIGR00022">
    <property type="entry name" value="YhcH/YjgK/YiaL family protein"/>
    <property type="match status" value="1"/>
</dbReference>
<dbReference type="EMBL" id="CP039712">
    <property type="protein sequence ID" value="QCI87241.1"/>
    <property type="molecule type" value="Genomic_DNA"/>
</dbReference>
<keyword evidence="2" id="KW-1185">Reference proteome</keyword>
<evidence type="ECO:0000313" key="2">
    <source>
        <dbReference type="Proteomes" id="UP000298615"/>
    </source>
</evidence>
<dbReference type="PANTHER" id="PTHR34986">
    <property type="entry name" value="EVOLVED BETA-GALACTOSIDASE SUBUNIT BETA"/>
    <property type="match status" value="1"/>
</dbReference>
<dbReference type="KEGG" id="vao:FA707_10000"/>
<name>A0A4D7CXN0_9ENTE</name>